<name>A0ABU7WGM7_9GAMM</name>
<dbReference type="Gene3D" id="3.20.20.360">
    <property type="entry name" value="Malate synthase, domain 3"/>
    <property type="match status" value="1"/>
</dbReference>
<reference evidence="10 11" key="1">
    <citation type="submission" date="2024-01" db="EMBL/GenBank/DDBJ databases">
        <title>Novel species of the genus Luteimonas isolated from rivers.</title>
        <authorList>
            <person name="Lu H."/>
        </authorList>
    </citation>
    <scope>NUCLEOTIDE SEQUENCE [LARGE SCALE GENOMIC DNA]</scope>
    <source>
        <strain evidence="10 11">SMYT11W</strain>
    </source>
</reference>
<proteinExistence type="inferred from homology"/>
<evidence type="ECO:0000256" key="3">
    <source>
        <dbReference type="ARBA" id="ARBA00022435"/>
    </source>
</evidence>
<dbReference type="GO" id="GO:0004474">
    <property type="term" value="F:malate synthase activity"/>
    <property type="evidence" value="ECO:0007669"/>
    <property type="project" value="UniProtKB-EC"/>
</dbReference>
<dbReference type="PIRSF" id="PIRSF001363">
    <property type="entry name" value="Malate_synth"/>
    <property type="match status" value="1"/>
</dbReference>
<comment type="catalytic activity">
    <reaction evidence="6">
        <text>glyoxylate + acetyl-CoA + H2O = (S)-malate + CoA + H(+)</text>
        <dbReference type="Rhea" id="RHEA:18181"/>
        <dbReference type="ChEBI" id="CHEBI:15377"/>
        <dbReference type="ChEBI" id="CHEBI:15378"/>
        <dbReference type="ChEBI" id="CHEBI:15589"/>
        <dbReference type="ChEBI" id="CHEBI:36655"/>
        <dbReference type="ChEBI" id="CHEBI:57287"/>
        <dbReference type="ChEBI" id="CHEBI:57288"/>
        <dbReference type="EC" id="2.3.3.9"/>
    </reaction>
</comment>
<dbReference type="InterPro" id="IPR011076">
    <property type="entry name" value="Malate_synth_sf"/>
</dbReference>
<feature type="domain" description="Malate synthase N-terminal" evidence="8">
    <location>
        <begin position="22"/>
        <end position="72"/>
    </location>
</feature>
<dbReference type="Proteomes" id="UP001358324">
    <property type="component" value="Unassembled WGS sequence"/>
</dbReference>
<evidence type="ECO:0000313" key="10">
    <source>
        <dbReference type="EMBL" id="MEF3083129.1"/>
    </source>
</evidence>
<dbReference type="Gene3D" id="1.20.1220.12">
    <property type="entry name" value="Malate synthase, domain III"/>
    <property type="match status" value="1"/>
</dbReference>
<comment type="caution">
    <text evidence="10">The sequence shown here is derived from an EMBL/GenBank/DDBJ whole genome shotgun (WGS) entry which is preliminary data.</text>
</comment>
<dbReference type="CDD" id="cd00727">
    <property type="entry name" value="malate_synt_A"/>
    <property type="match status" value="1"/>
</dbReference>
<feature type="domain" description="Malate synthase TIM barrel" evidence="7">
    <location>
        <begin position="166"/>
        <end position="410"/>
    </location>
</feature>
<dbReference type="InterPro" id="IPR006252">
    <property type="entry name" value="Malate_synthA"/>
</dbReference>
<dbReference type="Pfam" id="PF20659">
    <property type="entry name" value="MS_C"/>
    <property type="match status" value="1"/>
</dbReference>
<evidence type="ECO:0000259" key="7">
    <source>
        <dbReference type="Pfam" id="PF01274"/>
    </source>
</evidence>
<dbReference type="Pfam" id="PF20656">
    <property type="entry name" value="MS_N"/>
    <property type="match status" value="1"/>
</dbReference>
<dbReference type="InterPro" id="IPR048356">
    <property type="entry name" value="MS_N"/>
</dbReference>
<dbReference type="InterPro" id="IPR044856">
    <property type="entry name" value="Malate_synth_C_sf"/>
</dbReference>
<evidence type="ECO:0000256" key="2">
    <source>
        <dbReference type="ARBA" id="ARBA00012636"/>
    </source>
</evidence>
<evidence type="ECO:0000259" key="8">
    <source>
        <dbReference type="Pfam" id="PF20656"/>
    </source>
</evidence>
<protein>
    <recommendedName>
        <fullName evidence="2">malate synthase</fullName>
        <ecNumber evidence="2">2.3.3.9</ecNumber>
    </recommendedName>
</protein>
<evidence type="ECO:0000256" key="5">
    <source>
        <dbReference type="ARBA" id="ARBA00022679"/>
    </source>
</evidence>
<keyword evidence="4" id="KW-0816">Tricarboxylic acid cycle</keyword>
<evidence type="ECO:0000256" key="1">
    <source>
        <dbReference type="ARBA" id="ARBA00006394"/>
    </source>
</evidence>
<evidence type="ECO:0000259" key="9">
    <source>
        <dbReference type="Pfam" id="PF20659"/>
    </source>
</evidence>
<accession>A0ABU7WGM7</accession>
<dbReference type="EMBL" id="JAZHBM010000003">
    <property type="protein sequence ID" value="MEF3083129.1"/>
    <property type="molecule type" value="Genomic_DNA"/>
</dbReference>
<evidence type="ECO:0000256" key="6">
    <source>
        <dbReference type="ARBA" id="ARBA00047918"/>
    </source>
</evidence>
<keyword evidence="10" id="KW-0012">Acyltransferase</keyword>
<dbReference type="NCBIfam" id="TIGR01344">
    <property type="entry name" value="malate_syn_A"/>
    <property type="match status" value="1"/>
</dbReference>
<evidence type="ECO:0000313" key="11">
    <source>
        <dbReference type="Proteomes" id="UP001358324"/>
    </source>
</evidence>
<comment type="similarity">
    <text evidence="1">Belongs to the malate synthase family.</text>
</comment>
<sequence length="539" mass="59575">MNAVVKPAPPIEDPRITVPVGTPADLLDANARAFLADLHDRFDARRLALLATRRSRQAAFDAGALPDFRTATRSIRESEWRVAPLPAALRDRRVEITGPVDPKMVINALNSGANCYMADFEDSTSPTWDNLLTGQRALREAIDGTLAFTSPAGKRYALKPEDQRAVLIVRPRGWHLDEKHVRIDGAPMSGALFDAGLFAFHNAHALAAKDRGPYFYIPKLQSMEEAQLWDDVLAHVERTLGLPAGQIRVTVLIETLPAVFEMDEILHALKDRIAGLNCGRWDYIFSYLKTFRRHRDRVLPERAQVTMTQPFLKAYSELLVQTCHRRGAHAMGGMAAQIPIAGDDAANDAAMARVRADKLREVTAGHDGTWVAHPALIPLAKQIFDERMRGPHQHAMTRDDVLVDRDDLIAPSIGTISRGGFDGNVEVCVRYIAAWLDGNGCVPIHHMMEDAATAEIARAQLWQWLHYADDGHAPLHLDDGTAIDEALLDRVLLSLPSKLAGQAIPGAARVPEAIALLEDLTHRDTLEDFLTLPAYARLD</sequence>
<keyword evidence="5 10" id="KW-0808">Transferase</keyword>
<keyword evidence="3" id="KW-0329">Glyoxylate bypass</keyword>
<dbReference type="EC" id="2.3.3.9" evidence="2"/>
<gene>
    <name evidence="10" type="primary">aceB</name>
    <name evidence="10" type="ORF">V3391_13030</name>
</gene>
<evidence type="ECO:0000256" key="4">
    <source>
        <dbReference type="ARBA" id="ARBA00022532"/>
    </source>
</evidence>
<organism evidence="10 11">
    <name type="scientific">Luteimonas flava</name>
    <dbReference type="NCBI Taxonomy" id="3115822"/>
    <lineage>
        <taxon>Bacteria</taxon>
        <taxon>Pseudomonadati</taxon>
        <taxon>Pseudomonadota</taxon>
        <taxon>Gammaproteobacteria</taxon>
        <taxon>Lysobacterales</taxon>
        <taxon>Lysobacteraceae</taxon>
        <taxon>Luteimonas</taxon>
    </lineage>
</organism>
<feature type="domain" description="Malate synthase C-terminal" evidence="9">
    <location>
        <begin position="418"/>
        <end position="538"/>
    </location>
</feature>
<dbReference type="Pfam" id="PF01274">
    <property type="entry name" value="MS_TIM-barrel"/>
    <property type="match status" value="1"/>
</dbReference>
<dbReference type="PANTHER" id="PTHR42902:SF1">
    <property type="entry name" value="MALATE SYNTHASE 1-RELATED"/>
    <property type="match status" value="1"/>
</dbReference>
<dbReference type="InterPro" id="IPR048355">
    <property type="entry name" value="MS_C"/>
</dbReference>
<keyword evidence="11" id="KW-1185">Reference proteome</keyword>
<dbReference type="InterPro" id="IPR046363">
    <property type="entry name" value="MS_N_TIM-barrel_dom"/>
</dbReference>
<dbReference type="PANTHER" id="PTHR42902">
    <property type="entry name" value="MALATE SYNTHASE"/>
    <property type="match status" value="1"/>
</dbReference>
<dbReference type="SUPFAM" id="SSF51645">
    <property type="entry name" value="Malate synthase G"/>
    <property type="match status" value="1"/>
</dbReference>
<dbReference type="InterPro" id="IPR001465">
    <property type="entry name" value="Malate_synthase_TIM"/>
</dbReference>